<dbReference type="InParanoid" id="A0CU67"/>
<comment type="subcellular location">
    <subcellularLocation>
        <location evidence="1 5">Membrane</location>
        <topology evidence="1 5">Multi-pass membrane protein</topology>
    </subcellularLocation>
</comment>
<evidence type="ECO:0000313" key="6">
    <source>
        <dbReference type="EMBL" id="CAK74334.1"/>
    </source>
</evidence>
<dbReference type="GeneID" id="5027516"/>
<dbReference type="Proteomes" id="UP000000600">
    <property type="component" value="Unassembled WGS sequence"/>
</dbReference>
<evidence type="ECO:0000256" key="1">
    <source>
        <dbReference type="ARBA" id="ARBA00004141"/>
    </source>
</evidence>
<dbReference type="GO" id="GO:0005794">
    <property type="term" value="C:Golgi apparatus"/>
    <property type="evidence" value="ECO:0000318"/>
    <property type="project" value="GO_Central"/>
</dbReference>
<keyword evidence="7" id="KW-1185">Reference proteome</keyword>
<dbReference type="GO" id="GO:0016020">
    <property type="term" value="C:membrane"/>
    <property type="evidence" value="ECO:0007669"/>
    <property type="project" value="UniProtKB-SubCell"/>
</dbReference>
<evidence type="ECO:0000256" key="2">
    <source>
        <dbReference type="ARBA" id="ARBA00022692"/>
    </source>
</evidence>
<keyword evidence="2 5" id="KW-0812">Transmembrane</keyword>
<proteinExistence type="inferred from homology"/>
<dbReference type="HOGENOM" id="CLU_141942_0_0_1"/>
<evidence type="ECO:0000313" key="7">
    <source>
        <dbReference type="Proteomes" id="UP000000600"/>
    </source>
</evidence>
<keyword evidence="3 5" id="KW-1133">Transmembrane helix</keyword>
<evidence type="ECO:0000256" key="5">
    <source>
        <dbReference type="RuleBase" id="RU363107"/>
    </source>
</evidence>
<organism evidence="6 7">
    <name type="scientific">Paramecium tetraurelia</name>
    <dbReference type="NCBI Taxonomy" id="5888"/>
    <lineage>
        <taxon>Eukaryota</taxon>
        <taxon>Sar</taxon>
        <taxon>Alveolata</taxon>
        <taxon>Ciliophora</taxon>
        <taxon>Intramacronucleata</taxon>
        <taxon>Oligohymenophorea</taxon>
        <taxon>Peniculida</taxon>
        <taxon>Parameciidae</taxon>
        <taxon>Paramecium</taxon>
    </lineage>
</organism>
<comment type="similarity">
    <text evidence="5">Belongs to the PRA1 family.</text>
</comment>
<dbReference type="KEGG" id="ptm:GSPATT00010533001"/>
<feature type="transmembrane region" description="Helical" evidence="5">
    <location>
        <begin position="31"/>
        <end position="49"/>
    </location>
</feature>
<dbReference type="RefSeq" id="XP_001441731.1">
    <property type="nucleotide sequence ID" value="XM_001441694.1"/>
</dbReference>
<dbReference type="Pfam" id="PF03208">
    <property type="entry name" value="PRA1"/>
    <property type="match status" value="1"/>
</dbReference>
<dbReference type="OMA" id="IAFWHFA"/>
<dbReference type="EMBL" id="CT868185">
    <property type="protein sequence ID" value="CAK74334.1"/>
    <property type="molecule type" value="Genomic_DNA"/>
</dbReference>
<protein>
    <recommendedName>
        <fullName evidence="5">PRA1 family protein</fullName>
    </recommendedName>
</protein>
<sequence>MTRLSENFSKFGAIYSQITIAFVDLGGLTNLVFLISVGLSIAFWHFALKNDDLIDQIPNFGILSTDKKKFLLFLLNIIILYMFCGDSIFTYIGIGSLISFLHSLLFVSASTGALIDGQPQEQTNQELTQYLNFSNNNNIELQQK</sequence>
<name>A0CU67_PARTE</name>
<accession>A0CU67</accession>
<gene>
    <name evidence="6" type="ORF">GSPATT00010533001</name>
</gene>
<evidence type="ECO:0000256" key="4">
    <source>
        <dbReference type="ARBA" id="ARBA00023136"/>
    </source>
</evidence>
<reference evidence="6 7" key="1">
    <citation type="journal article" date="2006" name="Nature">
        <title>Global trends of whole-genome duplications revealed by the ciliate Paramecium tetraurelia.</title>
        <authorList>
            <consortium name="Genoscope"/>
            <person name="Aury J.-M."/>
            <person name="Jaillon O."/>
            <person name="Duret L."/>
            <person name="Noel B."/>
            <person name="Jubin C."/>
            <person name="Porcel B.M."/>
            <person name="Segurens B."/>
            <person name="Daubin V."/>
            <person name="Anthouard V."/>
            <person name="Aiach N."/>
            <person name="Arnaiz O."/>
            <person name="Billaut A."/>
            <person name="Beisson J."/>
            <person name="Blanc I."/>
            <person name="Bouhouche K."/>
            <person name="Camara F."/>
            <person name="Duharcourt S."/>
            <person name="Guigo R."/>
            <person name="Gogendeau D."/>
            <person name="Katinka M."/>
            <person name="Keller A.-M."/>
            <person name="Kissmehl R."/>
            <person name="Klotz C."/>
            <person name="Koll F."/>
            <person name="Le Moue A."/>
            <person name="Lepere C."/>
            <person name="Malinsky S."/>
            <person name="Nowacki M."/>
            <person name="Nowak J.K."/>
            <person name="Plattner H."/>
            <person name="Poulain J."/>
            <person name="Ruiz F."/>
            <person name="Serrano V."/>
            <person name="Zagulski M."/>
            <person name="Dessen P."/>
            <person name="Betermier M."/>
            <person name="Weissenbach J."/>
            <person name="Scarpelli C."/>
            <person name="Schachter V."/>
            <person name="Sperling L."/>
            <person name="Meyer E."/>
            <person name="Cohen J."/>
            <person name="Wincker P."/>
        </authorList>
    </citation>
    <scope>NUCLEOTIDE SEQUENCE [LARGE SCALE GENOMIC DNA]</scope>
    <source>
        <strain evidence="6 7">Stock d4-2</strain>
    </source>
</reference>
<evidence type="ECO:0000256" key="3">
    <source>
        <dbReference type="ARBA" id="ARBA00022989"/>
    </source>
</evidence>
<keyword evidence="4 5" id="KW-0472">Membrane</keyword>
<dbReference type="InterPro" id="IPR004895">
    <property type="entry name" value="Prenylated_rab_accept_PRA1"/>
</dbReference>
<dbReference type="AlphaFoldDB" id="A0CU67"/>
<feature type="transmembrane region" description="Helical" evidence="5">
    <location>
        <begin position="70"/>
        <end position="91"/>
    </location>
</feature>